<dbReference type="Pfam" id="PF13193">
    <property type="entry name" value="AMP-binding_C"/>
    <property type="match status" value="1"/>
</dbReference>
<sequence length="139" mass="15517">LYRTGDICRQRPDGALDYVGRRDRQVKIRGQRLELDEVERVLESAPGVADCHVDEHDGRLHALVMPEGPDLDEAPVRDHLASHLHGAMRPQTLTTVAELPRTQNDKTDHSAALTAVAEPPRTRNDDTDDTTEPTETTRP</sequence>
<protein>
    <submittedName>
        <fullName evidence="3">Nonribosomal peptide synthetase anabaenopeptin synthetase AptA2</fullName>
    </submittedName>
</protein>
<comment type="caution">
    <text evidence="3">The sequence shown here is derived from an EMBL/GenBank/DDBJ whole genome shotgun (WGS) entry which is preliminary data.</text>
</comment>
<reference evidence="3" key="1">
    <citation type="submission" date="2021-03" db="EMBL/GenBank/DDBJ databases">
        <title>Streptomyces poriferae sp. nov., a novel marine sponge-derived Actinobacteria species with anti-MRSA activity.</title>
        <authorList>
            <person name="Sandoval-Powers M."/>
            <person name="Kralova S."/>
            <person name="Nguyen G.-S."/>
            <person name="Fawwal D."/>
            <person name="Degnes K."/>
            <person name="Klinkenberg G."/>
            <person name="Sletta H."/>
            <person name="Wentzel A."/>
            <person name="Liles M.R."/>
        </authorList>
    </citation>
    <scope>NUCLEOTIDE SEQUENCE</scope>
    <source>
        <strain evidence="3">DSM 41794</strain>
    </source>
</reference>
<organism evidence="3 4">
    <name type="scientific">Streptomyces beijiangensis</name>
    <dbReference type="NCBI Taxonomy" id="163361"/>
    <lineage>
        <taxon>Bacteria</taxon>
        <taxon>Bacillati</taxon>
        <taxon>Actinomycetota</taxon>
        <taxon>Actinomycetes</taxon>
        <taxon>Kitasatosporales</taxon>
        <taxon>Streptomycetaceae</taxon>
        <taxon>Streptomyces</taxon>
    </lineage>
</organism>
<dbReference type="Gene3D" id="3.40.50.12780">
    <property type="entry name" value="N-terminal domain of ligase-like"/>
    <property type="match status" value="1"/>
</dbReference>
<dbReference type="InterPro" id="IPR042099">
    <property type="entry name" value="ANL_N_sf"/>
</dbReference>
<dbReference type="Gene3D" id="3.30.300.30">
    <property type="match status" value="1"/>
</dbReference>
<accession>A0A939JNM7</accession>
<dbReference type="GO" id="GO:0005737">
    <property type="term" value="C:cytoplasm"/>
    <property type="evidence" value="ECO:0007669"/>
    <property type="project" value="TreeGrafter"/>
</dbReference>
<proteinExistence type="predicted"/>
<dbReference type="Proteomes" id="UP000664167">
    <property type="component" value="Unassembled WGS sequence"/>
</dbReference>
<dbReference type="GO" id="GO:0031177">
    <property type="term" value="F:phosphopantetheine binding"/>
    <property type="evidence" value="ECO:0007669"/>
    <property type="project" value="TreeGrafter"/>
</dbReference>
<dbReference type="InterPro" id="IPR025110">
    <property type="entry name" value="AMP-bd_C"/>
</dbReference>
<evidence type="ECO:0000259" key="2">
    <source>
        <dbReference type="Pfam" id="PF13193"/>
    </source>
</evidence>
<feature type="region of interest" description="Disordered" evidence="1">
    <location>
        <begin position="99"/>
        <end position="139"/>
    </location>
</feature>
<evidence type="ECO:0000256" key="1">
    <source>
        <dbReference type="SAM" id="MobiDB-lite"/>
    </source>
</evidence>
<feature type="domain" description="AMP-binding enzyme C-terminal" evidence="2">
    <location>
        <begin position="37"/>
        <end position="106"/>
    </location>
</feature>
<dbReference type="InterPro" id="IPR045851">
    <property type="entry name" value="AMP-bd_C_sf"/>
</dbReference>
<gene>
    <name evidence="3" type="ORF">J0695_40530</name>
</gene>
<feature type="non-terminal residue" evidence="3">
    <location>
        <position position="139"/>
    </location>
</feature>
<name>A0A939JNM7_9ACTN</name>
<dbReference type="EMBL" id="JAFLRJ010001060">
    <property type="protein sequence ID" value="MBO0517969.1"/>
    <property type="molecule type" value="Genomic_DNA"/>
</dbReference>
<keyword evidence="4" id="KW-1185">Reference proteome</keyword>
<evidence type="ECO:0000313" key="4">
    <source>
        <dbReference type="Proteomes" id="UP000664167"/>
    </source>
</evidence>
<dbReference type="SUPFAM" id="SSF56801">
    <property type="entry name" value="Acetyl-CoA synthetase-like"/>
    <property type="match status" value="1"/>
</dbReference>
<dbReference type="PANTHER" id="PTHR45527">
    <property type="entry name" value="NONRIBOSOMAL PEPTIDE SYNTHETASE"/>
    <property type="match status" value="1"/>
</dbReference>
<feature type="non-terminal residue" evidence="3">
    <location>
        <position position="1"/>
    </location>
</feature>
<dbReference type="PANTHER" id="PTHR45527:SF1">
    <property type="entry name" value="FATTY ACID SYNTHASE"/>
    <property type="match status" value="1"/>
</dbReference>
<dbReference type="GO" id="GO:0044550">
    <property type="term" value="P:secondary metabolite biosynthetic process"/>
    <property type="evidence" value="ECO:0007669"/>
    <property type="project" value="TreeGrafter"/>
</dbReference>
<dbReference type="AlphaFoldDB" id="A0A939JNM7"/>
<evidence type="ECO:0000313" key="3">
    <source>
        <dbReference type="EMBL" id="MBO0517969.1"/>
    </source>
</evidence>
<dbReference type="GO" id="GO:0043041">
    <property type="term" value="P:amino acid activation for nonribosomal peptide biosynthetic process"/>
    <property type="evidence" value="ECO:0007669"/>
    <property type="project" value="TreeGrafter"/>
</dbReference>